<keyword evidence="12" id="KW-1185">Reference proteome</keyword>
<feature type="region of interest" description="Disordered" evidence="8">
    <location>
        <begin position="1288"/>
        <end position="1352"/>
    </location>
</feature>
<protein>
    <recommendedName>
        <fullName evidence="1">RNA-directed DNA polymerase</fullName>
        <ecNumber evidence="1">2.7.7.49</ecNumber>
    </recommendedName>
</protein>
<keyword evidence="4" id="KW-0540">Nuclease</keyword>
<dbReference type="Gene3D" id="3.30.420.10">
    <property type="entry name" value="Ribonuclease H-like superfamily/Ribonuclease H"/>
    <property type="match status" value="1"/>
</dbReference>
<dbReference type="CDD" id="cd01647">
    <property type="entry name" value="RT_LTR"/>
    <property type="match status" value="1"/>
</dbReference>
<dbReference type="PANTHER" id="PTHR37984:SF11">
    <property type="entry name" value="INTEGRASE CATALYTIC DOMAIN-CONTAINING PROTEIN"/>
    <property type="match status" value="1"/>
</dbReference>
<dbReference type="InterPro" id="IPR041373">
    <property type="entry name" value="RT_RNaseH"/>
</dbReference>
<reference evidence="11" key="2">
    <citation type="submission" date="2025-05" db="UniProtKB">
        <authorList>
            <consortium name="EnsemblMetazoa"/>
        </authorList>
    </citation>
    <scope>IDENTIFICATION</scope>
    <source>
        <strain evidence="11">Foshan</strain>
    </source>
</reference>
<evidence type="ECO:0000256" key="2">
    <source>
        <dbReference type="ARBA" id="ARBA00022679"/>
    </source>
</evidence>
<dbReference type="InterPro" id="IPR050951">
    <property type="entry name" value="Retrovirus_Pol_polyprotein"/>
</dbReference>
<dbReference type="SUPFAM" id="SSF57756">
    <property type="entry name" value="Retrovirus zinc finger-like domains"/>
    <property type="match status" value="1"/>
</dbReference>
<feature type="domain" description="Integrase catalytic" evidence="10">
    <location>
        <begin position="1032"/>
        <end position="1185"/>
    </location>
</feature>
<dbReference type="GeneID" id="134287570"/>
<dbReference type="InterPro" id="IPR036397">
    <property type="entry name" value="RNaseH_sf"/>
</dbReference>
<dbReference type="PROSITE" id="PS50994">
    <property type="entry name" value="INTEGRASE"/>
    <property type="match status" value="1"/>
</dbReference>
<accession>A0ABM1XS91</accession>
<dbReference type="PROSITE" id="PS50878">
    <property type="entry name" value="RT_POL"/>
    <property type="match status" value="1"/>
</dbReference>
<dbReference type="InterPro" id="IPR000477">
    <property type="entry name" value="RT_dom"/>
</dbReference>
<dbReference type="PROSITE" id="PS00141">
    <property type="entry name" value="ASP_PROTEASE"/>
    <property type="match status" value="1"/>
</dbReference>
<dbReference type="Gene3D" id="3.10.10.10">
    <property type="entry name" value="HIV Type 1 Reverse Transcriptase, subunit A, domain 1"/>
    <property type="match status" value="1"/>
</dbReference>
<evidence type="ECO:0000313" key="11">
    <source>
        <dbReference type="EnsemblMetazoa" id="AALFPA23_002357.P2152"/>
    </source>
</evidence>
<dbReference type="Pfam" id="PF17917">
    <property type="entry name" value="RT_RNaseH"/>
    <property type="match status" value="1"/>
</dbReference>
<dbReference type="CDD" id="cd00303">
    <property type="entry name" value="retropepsin_like"/>
    <property type="match status" value="1"/>
</dbReference>
<dbReference type="InterPro" id="IPR021109">
    <property type="entry name" value="Peptidase_aspartic_dom_sf"/>
</dbReference>
<dbReference type="RefSeq" id="XP_062705605.1">
    <property type="nucleotide sequence ID" value="XM_062849621.1"/>
</dbReference>
<dbReference type="Pfam" id="PF17921">
    <property type="entry name" value="Integrase_H2C2"/>
    <property type="match status" value="1"/>
</dbReference>
<proteinExistence type="predicted"/>
<keyword evidence="3" id="KW-0548">Nucleotidyltransferase</keyword>
<dbReference type="SUPFAM" id="SSF53098">
    <property type="entry name" value="Ribonuclease H-like"/>
    <property type="match status" value="1"/>
</dbReference>
<dbReference type="Proteomes" id="UP000069940">
    <property type="component" value="Unassembled WGS sequence"/>
</dbReference>
<evidence type="ECO:0000259" key="10">
    <source>
        <dbReference type="PROSITE" id="PS50994"/>
    </source>
</evidence>
<dbReference type="Gene3D" id="4.10.60.10">
    <property type="entry name" value="Zinc finger, CCHC-type"/>
    <property type="match status" value="1"/>
</dbReference>
<keyword evidence="5" id="KW-0255">Endonuclease</keyword>
<feature type="compositionally biased region" description="Polar residues" evidence="8">
    <location>
        <begin position="1311"/>
        <end position="1325"/>
    </location>
</feature>
<keyword evidence="2" id="KW-0808">Transferase</keyword>
<dbReference type="InterPro" id="IPR036875">
    <property type="entry name" value="Znf_CCHC_sf"/>
</dbReference>
<evidence type="ECO:0000256" key="1">
    <source>
        <dbReference type="ARBA" id="ARBA00012493"/>
    </source>
</evidence>
<feature type="domain" description="Reverse transcriptase" evidence="9">
    <location>
        <begin position="490"/>
        <end position="667"/>
    </location>
</feature>
<organism evidence="11 12">
    <name type="scientific">Aedes albopictus</name>
    <name type="common">Asian tiger mosquito</name>
    <name type="synonym">Stegomyia albopicta</name>
    <dbReference type="NCBI Taxonomy" id="7160"/>
    <lineage>
        <taxon>Eukaryota</taxon>
        <taxon>Metazoa</taxon>
        <taxon>Ecdysozoa</taxon>
        <taxon>Arthropoda</taxon>
        <taxon>Hexapoda</taxon>
        <taxon>Insecta</taxon>
        <taxon>Pterygota</taxon>
        <taxon>Neoptera</taxon>
        <taxon>Endopterygota</taxon>
        <taxon>Diptera</taxon>
        <taxon>Nematocera</taxon>
        <taxon>Culicoidea</taxon>
        <taxon>Culicidae</taxon>
        <taxon>Culicinae</taxon>
        <taxon>Aedini</taxon>
        <taxon>Aedes</taxon>
        <taxon>Stegomyia</taxon>
    </lineage>
</organism>
<evidence type="ECO:0000256" key="4">
    <source>
        <dbReference type="ARBA" id="ARBA00022722"/>
    </source>
</evidence>
<evidence type="ECO:0000259" key="9">
    <source>
        <dbReference type="PROSITE" id="PS50878"/>
    </source>
</evidence>
<evidence type="ECO:0000256" key="6">
    <source>
        <dbReference type="ARBA" id="ARBA00022801"/>
    </source>
</evidence>
<keyword evidence="6" id="KW-0378">Hydrolase</keyword>
<keyword evidence="7" id="KW-0695">RNA-directed DNA polymerase</keyword>
<dbReference type="CDD" id="cd09274">
    <property type="entry name" value="RNase_HI_RT_Ty3"/>
    <property type="match status" value="1"/>
</dbReference>
<evidence type="ECO:0000256" key="3">
    <source>
        <dbReference type="ARBA" id="ARBA00022695"/>
    </source>
</evidence>
<dbReference type="Gene3D" id="3.10.20.370">
    <property type="match status" value="1"/>
</dbReference>
<dbReference type="InterPro" id="IPR043128">
    <property type="entry name" value="Rev_trsase/Diguanyl_cyclase"/>
</dbReference>
<name>A0ABM1XS91_AEDAL</name>
<dbReference type="InterPro" id="IPR001969">
    <property type="entry name" value="Aspartic_peptidase_AS"/>
</dbReference>
<evidence type="ECO:0000256" key="7">
    <source>
        <dbReference type="ARBA" id="ARBA00022918"/>
    </source>
</evidence>
<evidence type="ECO:0000313" key="12">
    <source>
        <dbReference type="Proteomes" id="UP000069940"/>
    </source>
</evidence>
<dbReference type="InterPro" id="IPR012337">
    <property type="entry name" value="RNaseH-like_sf"/>
</dbReference>
<dbReference type="EnsemblMetazoa" id="AALFPA23_002357.R2152">
    <property type="protein sequence ID" value="AALFPA23_002357.P2152"/>
    <property type="gene ID" value="AALFPA23_002357"/>
</dbReference>
<evidence type="ECO:0000256" key="8">
    <source>
        <dbReference type="SAM" id="MobiDB-lite"/>
    </source>
</evidence>
<dbReference type="InterPro" id="IPR001584">
    <property type="entry name" value="Integrase_cat-core"/>
</dbReference>
<dbReference type="PANTHER" id="PTHR37984">
    <property type="entry name" value="PROTEIN CBG26694"/>
    <property type="match status" value="1"/>
</dbReference>
<dbReference type="EC" id="2.7.7.49" evidence="1"/>
<dbReference type="Pfam" id="PF00665">
    <property type="entry name" value="rve"/>
    <property type="match status" value="1"/>
</dbReference>
<dbReference type="InterPro" id="IPR001878">
    <property type="entry name" value="Znf_CCHC"/>
</dbReference>
<dbReference type="Gene3D" id="2.40.70.10">
    <property type="entry name" value="Acid Proteases"/>
    <property type="match status" value="1"/>
</dbReference>
<sequence>MDESRPIPTFRCEQIEGSKLAKEWQEWKGSLQYYFDSYQITDQKLMRAKMLHFGGPQLQKVFRTLDGTEDFPLIVVQKPWYDVAIDRLDQYFKPRKQDVLERHKLRNIRQLPNERFAHYVLRLRQQLMECGLEKYATEVRISIEEMMLVDVIVEGCASQELRRRILEKDQSLSDIEALGASLESVRNQEKEMNAAELRDRPAEIYKVHTADRSKFERKPERSENRFATRPMKTDKEMSTKCFACGLVGHISRSPTCPAKGRTCRRCQSIGHFEKVCRKRLSTPNSIAPGRKVHVIEDVVEPQPGPAAEEPERKVYYTFHAGNNTNVFNCKIGGVAVEMLVDSGSDVNLITAKTWDELKRQQVRVTECVKGCRKTLKAYGSDKPLEVLGTFRAHVEVGKRTIDAEFFVTLSGQRNLLGDVTSKQLGILKIGMEVDQIMDGGAGQAPYPKISGTRIHIHMNPDMVPIFQPVRRIPIPLEGAVNAKLDELLAKDIIEVKNGPAAWVSPLVVANKANGTIRLCVDLRRVNQAVVRERHPMPVIDDIMTKIGKGKIWSVLDVKDAFFLLELDDESKDITTFITHRGLYRFKRLPFGLVSAPEIFQRTMDEMLADCEGAYWYLDDVGVEGSTVEEHDSRLQKVLARFKEKGVVLNWDKCKMRVTDFEFLGFKINPSGIEPSDTKRDAVMSFRRPSNESEVRSFLGLANYMGKFIPNLADIDEPLRKLTQKGIQFHWGDAEENAFNKIKYHIANAKSLGFYRAEDDTAVVADASPHALGAVLIQTDKQTRQSRVICYASKSLTDTERRYCHTEKEALALVWSVERFQNYLIGKEFNLVTDCKALTFLFTPSSRPCARIERWVLRLQGFQYKVVYTAGPSNIADVLSRLSVSEPRAFDDSEELVVREIASTAATAVALKWHDIQKASHEDEVICQIFQALESGISDQLPLPYKMIFGELCRVDEVLLRGDRIVIPQSLQQRVLQLAHEGHPGMRIMKGHLRANVWWSKMDAQVEQYVKTCRSCSLVSAPNPPEPMTRKTLPSRPWEQIAIDFLGPLPEGEYLLVCVDYYSRYIEVVEMNDISTSSTTQELLTVFSRYGIPESLRADNGPQFSSEEFRMFCEEYGICLVSTIPYWPQMNGEVERQNRSILKRLKIAQELGRDWRKELRQYMLMYHSAAHSTTGKAPSELMFGWRLRSKVPNVPTVDNQNEAVRDRDMLEKEKGRVYADNHRKAKSSGIEVGDTVLAKRMRKENKLSTEFTSEEFTVLDKKGTDVTIRSSSSGKTYNRSSAHLKVVPKTGCSGEDPMLQNQLGNEPELPVPSTSTAIQPRISSADTAADKAPERASRRPKAESSRLKDYIMY</sequence>
<dbReference type="InterPro" id="IPR041588">
    <property type="entry name" value="Integrase_H2C2"/>
</dbReference>
<dbReference type="SMART" id="SM00343">
    <property type="entry name" value="ZnF_C2HC"/>
    <property type="match status" value="2"/>
</dbReference>
<feature type="compositionally biased region" description="Basic and acidic residues" evidence="8">
    <location>
        <begin position="1327"/>
        <end position="1352"/>
    </location>
</feature>
<dbReference type="InterPro" id="IPR043502">
    <property type="entry name" value="DNA/RNA_pol_sf"/>
</dbReference>
<dbReference type="Gene3D" id="3.30.70.270">
    <property type="match status" value="2"/>
</dbReference>
<evidence type="ECO:0000256" key="5">
    <source>
        <dbReference type="ARBA" id="ARBA00022759"/>
    </source>
</evidence>
<reference evidence="12" key="1">
    <citation type="journal article" date="2015" name="Proc. Natl. Acad. Sci. U.S.A.">
        <title>Genome sequence of the Asian Tiger mosquito, Aedes albopictus, reveals insights into its biology, genetics, and evolution.</title>
        <authorList>
            <person name="Chen X.G."/>
            <person name="Jiang X."/>
            <person name="Gu J."/>
            <person name="Xu M."/>
            <person name="Wu Y."/>
            <person name="Deng Y."/>
            <person name="Zhang C."/>
            <person name="Bonizzoni M."/>
            <person name="Dermauw W."/>
            <person name="Vontas J."/>
            <person name="Armbruster P."/>
            <person name="Huang X."/>
            <person name="Yang Y."/>
            <person name="Zhang H."/>
            <person name="He W."/>
            <person name="Peng H."/>
            <person name="Liu Y."/>
            <person name="Wu K."/>
            <person name="Chen J."/>
            <person name="Lirakis M."/>
            <person name="Topalis P."/>
            <person name="Van Leeuwen T."/>
            <person name="Hall A.B."/>
            <person name="Jiang X."/>
            <person name="Thorpe C."/>
            <person name="Mueller R.L."/>
            <person name="Sun C."/>
            <person name="Waterhouse R.M."/>
            <person name="Yan G."/>
            <person name="Tu Z.J."/>
            <person name="Fang X."/>
            <person name="James A.A."/>
        </authorList>
    </citation>
    <scope>NUCLEOTIDE SEQUENCE [LARGE SCALE GENOMIC DNA]</scope>
    <source>
        <strain evidence="12">Foshan</strain>
    </source>
</reference>
<dbReference type="Gene3D" id="1.10.340.70">
    <property type="match status" value="1"/>
</dbReference>
<dbReference type="SUPFAM" id="SSF56672">
    <property type="entry name" value="DNA/RNA polymerases"/>
    <property type="match status" value="1"/>
</dbReference>
<dbReference type="Pfam" id="PF00078">
    <property type="entry name" value="RVT_1"/>
    <property type="match status" value="1"/>
</dbReference>
<dbReference type="SUPFAM" id="SSF50630">
    <property type="entry name" value="Acid proteases"/>
    <property type="match status" value="1"/>
</dbReference>